<proteinExistence type="predicted"/>
<dbReference type="AlphaFoldDB" id="A0A7R9LBN5"/>
<evidence type="ECO:0000313" key="1">
    <source>
        <dbReference type="EMBL" id="CAD7638685.1"/>
    </source>
</evidence>
<dbReference type="EMBL" id="OC915108">
    <property type="protein sequence ID" value="CAD7638685.1"/>
    <property type="molecule type" value="Genomic_DNA"/>
</dbReference>
<gene>
    <name evidence="1" type="ORF">ONB1V03_LOCUS1541</name>
</gene>
<accession>A0A7R9LBN5</accession>
<name>A0A7R9LBN5_9ACAR</name>
<dbReference type="EMBL" id="CAJPVJ010000283">
    <property type="protein sequence ID" value="CAG2161940.1"/>
    <property type="molecule type" value="Genomic_DNA"/>
</dbReference>
<dbReference type="Proteomes" id="UP000728032">
    <property type="component" value="Unassembled WGS sequence"/>
</dbReference>
<protein>
    <submittedName>
        <fullName evidence="1">Uncharacterized protein</fullName>
    </submittedName>
</protein>
<evidence type="ECO:0000313" key="2">
    <source>
        <dbReference type="Proteomes" id="UP000728032"/>
    </source>
</evidence>
<reference evidence="1" key="1">
    <citation type="submission" date="2020-11" db="EMBL/GenBank/DDBJ databases">
        <authorList>
            <person name="Tran Van P."/>
        </authorList>
    </citation>
    <scope>NUCLEOTIDE SEQUENCE</scope>
</reference>
<organism evidence="1">
    <name type="scientific">Oppiella nova</name>
    <dbReference type="NCBI Taxonomy" id="334625"/>
    <lineage>
        <taxon>Eukaryota</taxon>
        <taxon>Metazoa</taxon>
        <taxon>Ecdysozoa</taxon>
        <taxon>Arthropoda</taxon>
        <taxon>Chelicerata</taxon>
        <taxon>Arachnida</taxon>
        <taxon>Acari</taxon>
        <taxon>Acariformes</taxon>
        <taxon>Sarcoptiformes</taxon>
        <taxon>Oribatida</taxon>
        <taxon>Brachypylina</taxon>
        <taxon>Oppioidea</taxon>
        <taxon>Oppiidae</taxon>
        <taxon>Oppiella</taxon>
    </lineage>
</organism>
<keyword evidence="2" id="KW-1185">Reference proteome</keyword>
<sequence length="170" mass="19210">MDWLVRYELSPPIPHEKQHLKQILTDRQNVYECLIFAAPLACAPPSPKIPNETRRTDTSGDAFVIFALVLRTGVGRSVDITAVDVTRRRTKLVDLIGRTALCYSQIVVNRLELNILWSVVVITYNSDDWEYTYVRRSHSVGHISCENEGQGVSVADPWVPLVVPLNILNI</sequence>